<evidence type="ECO:0000313" key="2">
    <source>
        <dbReference type="EMBL" id="NYI97712.1"/>
    </source>
</evidence>
<evidence type="ECO:0000259" key="1">
    <source>
        <dbReference type="Pfam" id="PF04149"/>
    </source>
</evidence>
<keyword evidence="3" id="KW-1185">Reference proteome</keyword>
<name>A0A853BTV8_9ACTN</name>
<dbReference type="EMBL" id="JACCFO010000001">
    <property type="protein sequence ID" value="NYI97712.1"/>
    <property type="molecule type" value="Genomic_DNA"/>
</dbReference>
<dbReference type="Pfam" id="PF04149">
    <property type="entry name" value="DUF397"/>
    <property type="match status" value="1"/>
</dbReference>
<evidence type="ECO:0000313" key="3">
    <source>
        <dbReference type="Proteomes" id="UP000575985"/>
    </source>
</evidence>
<sequence length="31" mass="3359">MRDTKNRDAGHLSMPAGEWAAFLTAVKAAEL</sequence>
<organism evidence="2 3">
    <name type="scientific">Streptomonospora nanhaiensis</name>
    <dbReference type="NCBI Taxonomy" id="1323731"/>
    <lineage>
        <taxon>Bacteria</taxon>
        <taxon>Bacillati</taxon>
        <taxon>Actinomycetota</taxon>
        <taxon>Actinomycetes</taxon>
        <taxon>Streptosporangiales</taxon>
        <taxon>Nocardiopsidaceae</taxon>
        <taxon>Streptomonospora</taxon>
    </lineage>
</organism>
<accession>A0A853BTV8</accession>
<reference evidence="2 3" key="1">
    <citation type="submission" date="2020-07" db="EMBL/GenBank/DDBJ databases">
        <title>Sequencing the genomes of 1000 actinobacteria strains.</title>
        <authorList>
            <person name="Klenk H.-P."/>
        </authorList>
    </citation>
    <scope>NUCLEOTIDE SEQUENCE [LARGE SCALE GENOMIC DNA]</scope>
    <source>
        <strain evidence="2 3">DSM 45927</strain>
    </source>
</reference>
<dbReference type="Proteomes" id="UP000575985">
    <property type="component" value="Unassembled WGS sequence"/>
</dbReference>
<gene>
    <name evidence="2" type="ORF">HNR12_003989</name>
</gene>
<proteinExistence type="predicted"/>
<feature type="domain" description="DUF397" evidence="1">
    <location>
        <begin position="1"/>
        <end position="27"/>
    </location>
</feature>
<dbReference type="InterPro" id="IPR007278">
    <property type="entry name" value="DUF397"/>
</dbReference>
<dbReference type="AlphaFoldDB" id="A0A853BTV8"/>
<comment type="caution">
    <text evidence="2">The sequence shown here is derived from an EMBL/GenBank/DDBJ whole genome shotgun (WGS) entry which is preliminary data.</text>
</comment>
<protein>
    <recommendedName>
        <fullName evidence="1">DUF397 domain-containing protein</fullName>
    </recommendedName>
</protein>